<evidence type="ECO:0000256" key="3">
    <source>
        <dbReference type="ARBA" id="ARBA00022692"/>
    </source>
</evidence>
<dbReference type="STRING" id="1353009.A0A1Y2I7E1"/>
<dbReference type="PANTHER" id="PTHR42718">
    <property type="entry name" value="MAJOR FACILITATOR SUPERFAMILY MULTIDRUG TRANSPORTER MFSC"/>
    <property type="match status" value="1"/>
</dbReference>
<feature type="transmembrane region" description="Helical" evidence="7">
    <location>
        <begin position="134"/>
        <end position="153"/>
    </location>
</feature>
<reference evidence="9 10" key="1">
    <citation type="journal article" date="2015" name="Biotechnol. Biofuels">
        <title>Enhanced degradation of softwood versus hardwood by the white-rot fungus Pycnoporus coccineus.</title>
        <authorList>
            <person name="Couturier M."/>
            <person name="Navarro D."/>
            <person name="Chevret D."/>
            <person name="Henrissat B."/>
            <person name="Piumi F."/>
            <person name="Ruiz-Duenas F.J."/>
            <person name="Martinez A.T."/>
            <person name="Grigoriev I.V."/>
            <person name="Riley R."/>
            <person name="Lipzen A."/>
            <person name="Berrin J.G."/>
            <person name="Master E.R."/>
            <person name="Rosso M.N."/>
        </authorList>
    </citation>
    <scope>NUCLEOTIDE SEQUENCE [LARGE SCALE GENOMIC DNA]</scope>
    <source>
        <strain evidence="9 10">BRFM310</strain>
    </source>
</reference>
<feature type="transmembrane region" description="Helical" evidence="7">
    <location>
        <begin position="273"/>
        <end position="290"/>
    </location>
</feature>
<dbReference type="GO" id="GO:0022857">
    <property type="term" value="F:transmembrane transporter activity"/>
    <property type="evidence" value="ECO:0007669"/>
    <property type="project" value="InterPro"/>
</dbReference>
<name>A0A1Y2I7E1_TRAC3</name>
<dbReference type="SUPFAM" id="SSF103473">
    <property type="entry name" value="MFS general substrate transporter"/>
    <property type="match status" value="1"/>
</dbReference>
<evidence type="ECO:0000256" key="2">
    <source>
        <dbReference type="ARBA" id="ARBA00022448"/>
    </source>
</evidence>
<evidence type="ECO:0000259" key="8">
    <source>
        <dbReference type="PROSITE" id="PS50850"/>
    </source>
</evidence>
<dbReference type="PANTHER" id="PTHR42718:SF9">
    <property type="entry name" value="MAJOR FACILITATOR SUPERFAMILY MULTIDRUG TRANSPORTER MFSC"/>
    <property type="match status" value="1"/>
</dbReference>
<feature type="transmembrane region" description="Helical" evidence="7">
    <location>
        <begin position="302"/>
        <end position="319"/>
    </location>
</feature>
<gene>
    <name evidence="9" type="ORF">PYCCODRAFT_1472165</name>
</gene>
<evidence type="ECO:0000256" key="5">
    <source>
        <dbReference type="ARBA" id="ARBA00023136"/>
    </source>
</evidence>
<feature type="transmembrane region" description="Helical" evidence="7">
    <location>
        <begin position="377"/>
        <end position="397"/>
    </location>
</feature>
<keyword evidence="4 7" id="KW-1133">Transmembrane helix</keyword>
<feature type="transmembrane region" description="Helical" evidence="7">
    <location>
        <begin position="105"/>
        <end position="122"/>
    </location>
</feature>
<evidence type="ECO:0000256" key="7">
    <source>
        <dbReference type="SAM" id="Phobius"/>
    </source>
</evidence>
<feature type="domain" description="Major facilitator superfamily (MFS) profile" evidence="8">
    <location>
        <begin position="69"/>
        <end position="535"/>
    </location>
</feature>
<feature type="transmembrane region" description="Helical" evidence="7">
    <location>
        <begin position="404"/>
        <end position="423"/>
    </location>
</feature>
<feature type="transmembrane region" description="Helical" evidence="7">
    <location>
        <begin position="340"/>
        <end position="365"/>
    </location>
</feature>
<feature type="transmembrane region" description="Helical" evidence="7">
    <location>
        <begin position="67"/>
        <end position="85"/>
    </location>
</feature>
<keyword evidence="5 7" id="KW-0472">Membrane</keyword>
<evidence type="ECO:0000313" key="10">
    <source>
        <dbReference type="Proteomes" id="UP000193067"/>
    </source>
</evidence>
<dbReference type="EMBL" id="KZ084159">
    <property type="protein sequence ID" value="OSC97055.1"/>
    <property type="molecule type" value="Genomic_DNA"/>
</dbReference>
<dbReference type="PROSITE" id="PS50850">
    <property type="entry name" value="MFS"/>
    <property type="match status" value="1"/>
</dbReference>
<keyword evidence="2" id="KW-0813">Transport</keyword>
<dbReference type="Pfam" id="PF07690">
    <property type="entry name" value="MFS_1"/>
    <property type="match status" value="1"/>
</dbReference>
<keyword evidence="3 7" id="KW-0812">Transmembrane</keyword>
<evidence type="ECO:0000256" key="4">
    <source>
        <dbReference type="ARBA" id="ARBA00022989"/>
    </source>
</evidence>
<feature type="transmembrane region" description="Helical" evidence="7">
    <location>
        <begin position="223"/>
        <end position="244"/>
    </location>
</feature>
<dbReference type="InterPro" id="IPR011701">
    <property type="entry name" value="MFS"/>
</dbReference>
<evidence type="ECO:0000313" key="9">
    <source>
        <dbReference type="EMBL" id="OSC97055.1"/>
    </source>
</evidence>
<feature type="transmembrane region" description="Helical" evidence="7">
    <location>
        <begin position="159"/>
        <end position="182"/>
    </location>
</feature>
<feature type="transmembrane region" description="Helical" evidence="7">
    <location>
        <begin position="463"/>
        <end position="485"/>
    </location>
</feature>
<dbReference type="GO" id="GO:0016020">
    <property type="term" value="C:membrane"/>
    <property type="evidence" value="ECO:0007669"/>
    <property type="project" value="UniProtKB-SubCell"/>
</dbReference>
<comment type="subcellular location">
    <subcellularLocation>
        <location evidence="1">Membrane</location>
        <topology evidence="1">Multi-pass membrane protein</topology>
    </subcellularLocation>
</comment>
<evidence type="ECO:0000256" key="1">
    <source>
        <dbReference type="ARBA" id="ARBA00004141"/>
    </source>
</evidence>
<keyword evidence="10" id="KW-1185">Reference proteome</keyword>
<feature type="transmembrane region" description="Helical" evidence="7">
    <location>
        <begin position="429"/>
        <end position="451"/>
    </location>
</feature>
<dbReference type="OrthoDB" id="440755at2759"/>
<dbReference type="AlphaFoldDB" id="A0A1Y2I7E1"/>
<evidence type="ECO:0000256" key="6">
    <source>
        <dbReference type="SAM" id="MobiDB-lite"/>
    </source>
</evidence>
<accession>A0A1Y2I7E1</accession>
<organism evidence="9 10">
    <name type="scientific">Trametes coccinea (strain BRFM310)</name>
    <name type="common">Pycnoporus coccineus</name>
    <dbReference type="NCBI Taxonomy" id="1353009"/>
    <lineage>
        <taxon>Eukaryota</taxon>
        <taxon>Fungi</taxon>
        <taxon>Dikarya</taxon>
        <taxon>Basidiomycota</taxon>
        <taxon>Agaricomycotina</taxon>
        <taxon>Agaricomycetes</taxon>
        <taxon>Polyporales</taxon>
        <taxon>Polyporaceae</taxon>
        <taxon>Trametes</taxon>
    </lineage>
</organism>
<dbReference type="InterPro" id="IPR020846">
    <property type="entry name" value="MFS_dom"/>
</dbReference>
<proteinExistence type="predicted"/>
<feature type="region of interest" description="Disordered" evidence="6">
    <location>
        <begin position="1"/>
        <end position="58"/>
    </location>
</feature>
<dbReference type="Gene3D" id="1.20.1250.20">
    <property type="entry name" value="MFS general substrate transporter like domains"/>
    <property type="match status" value="2"/>
</dbReference>
<protein>
    <submittedName>
        <fullName evidence="9">MFS general substrate transporter</fullName>
    </submittedName>
</protein>
<feature type="transmembrane region" description="Helical" evidence="7">
    <location>
        <begin position="194"/>
        <end position="217"/>
    </location>
</feature>
<dbReference type="InterPro" id="IPR036259">
    <property type="entry name" value="MFS_trans_sf"/>
</dbReference>
<sequence>MGATTPERIATETPQNSDVPLANVDDPLPSTYNQPSCDADPAPNLAPTDDKVPAPPARHRMSNARRYLLFTMFCVANMLDAYNLNALFTALPVIRTAFGLNEADASWIMSAFELTYAAFMLVSGRISDIYHPKAPFITGVFGLAILSLGSGFVKSGVGLIIIRAVCGICAALSIPSSLALIVRLFPEPQEQSVAIALFGGVGALGNVFGTMISAVFIEFASYRWVFFFTTIIGVPAAAVCLVLVPSSDSEGNTEQDKRGSASWLQRLKKLDQVGVAFLTVALILFIFAITSGSEDGWSSARVLAPLIISVFMTTGFFFWEARMPAEDAAVPPRTWFLPNFAVLFGASLLPYFWWTTVFAVFFPLWQQVYGWSAIKSGLRMIAIGISATVISFTSSLGRYVPRKLLIVAGHVLAIAGTILLTFGDAEDDYWRLVFPGLIIGSAGAMVIYMHVSIAIFQTAPSSMAGVVGAMFNCALQLGAALGLAIDTSIETSLELEDGPDGFFHFRGRRAVLWWLVAAVCAEMVAILVFFRTRGEPTAVSTDEKLGGMDEEVVRDEPRV</sequence>
<dbReference type="Proteomes" id="UP000193067">
    <property type="component" value="Unassembled WGS sequence"/>
</dbReference>
<feature type="transmembrane region" description="Helical" evidence="7">
    <location>
        <begin position="511"/>
        <end position="530"/>
    </location>
</feature>